<feature type="transmembrane region" description="Helical" evidence="1">
    <location>
        <begin position="90"/>
        <end position="114"/>
    </location>
</feature>
<keyword evidence="1" id="KW-1133">Transmembrane helix</keyword>
<feature type="transmembrane region" description="Helical" evidence="1">
    <location>
        <begin position="12"/>
        <end position="37"/>
    </location>
</feature>
<proteinExistence type="predicted"/>
<evidence type="ECO:0000313" key="3">
    <source>
        <dbReference type="Proteomes" id="UP000176631"/>
    </source>
</evidence>
<keyword evidence="1" id="KW-0812">Transmembrane</keyword>
<dbReference type="STRING" id="1802593.A2172_03605"/>
<accession>A0A1G1W5M5</accession>
<dbReference type="Proteomes" id="UP000176631">
    <property type="component" value="Unassembled WGS sequence"/>
</dbReference>
<evidence type="ECO:0000313" key="2">
    <source>
        <dbReference type="EMBL" id="OGY22992.1"/>
    </source>
</evidence>
<gene>
    <name evidence="2" type="ORF">A2172_03605</name>
</gene>
<reference evidence="2 3" key="1">
    <citation type="journal article" date="2016" name="Nat. Commun.">
        <title>Thousands of microbial genomes shed light on interconnected biogeochemical processes in an aquifer system.</title>
        <authorList>
            <person name="Anantharaman K."/>
            <person name="Brown C.T."/>
            <person name="Hug L.A."/>
            <person name="Sharon I."/>
            <person name="Castelle C.J."/>
            <person name="Probst A.J."/>
            <person name="Thomas B.C."/>
            <person name="Singh A."/>
            <person name="Wilkins M.J."/>
            <person name="Karaoz U."/>
            <person name="Brodie E.L."/>
            <person name="Williams K.H."/>
            <person name="Hubbard S.S."/>
            <person name="Banfield J.F."/>
        </authorList>
    </citation>
    <scope>NUCLEOTIDE SEQUENCE [LARGE SCALE GENOMIC DNA]</scope>
</reference>
<keyword evidence="1" id="KW-0472">Membrane</keyword>
<sequence length="119" mass="13269">MIKRLQSPTWRVLAVAGFLQALGVIAYCALIALVFTILDKFQVGGPGVILFTFFLLLFVFSAAITGFLVFGYAAYLALNQKVKEALMDLAYTLLWTIFLILVGVLKITILIYLWPSLFN</sequence>
<dbReference type="AlphaFoldDB" id="A0A1G1W5M5"/>
<organism evidence="2 3">
    <name type="scientific">Candidatus Woykebacteria bacterium RBG_13_40_15</name>
    <dbReference type="NCBI Taxonomy" id="1802593"/>
    <lineage>
        <taxon>Bacteria</taxon>
        <taxon>Candidatus Woykeibacteriota</taxon>
    </lineage>
</organism>
<dbReference type="EMBL" id="MHCP01000030">
    <property type="protein sequence ID" value="OGY22992.1"/>
    <property type="molecule type" value="Genomic_DNA"/>
</dbReference>
<protein>
    <submittedName>
        <fullName evidence="2">Uncharacterized protein</fullName>
    </submittedName>
</protein>
<comment type="caution">
    <text evidence="2">The sequence shown here is derived from an EMBL/GenBank/DDBJ whole genome shotgun (WGS) entry which is preliminary data.</text>
</comment>
<feature type="transmembrane region" description="Helical" evidence="1">
    <location>
        <begin position="49"/>
        <end position="78"/>
    </location>
</feature>
<name>A0A1G1W5M5_9BACT</name>
<evidence type="ECO:0000256" key="1">
    <source>
        <dbReference type="SAM" id="Phobius"/>
    </source>
</evidence>